<dbReference type="Proteomes" id="UP000625210">
    <property type="component" value="Unassembled WGS sequence"/>
</dbReference>
<dbReference type="GO" id="GO:0003746">
    <property type="term" value="F:translation elongation factor activity"/>
    <property type="evidence" value="ECO:0007669"/>
    <property type="project" value="UniProtKB-KW"/>
</dbReference>
<comment type="function">
    <text evidence="7">Translation factor necessary for the incorporation of selenocysteine into proteins. It probably replaces EF-Tu for the insertion of selenocysteine directed by the UGA codon. SelB binds GTP and GDP.</text>
</comment>
<dbReference type="Gene3D" id="2.40.30.10">
    <property type="entry name" value="Translation factors"/>
    <property type="match status" value="1"/>
</dbReference>
<dbReference type="Pfam" id="PF03144">
    <property type="entry name" value="GTP_EFTU_D2"/>
    <property type="match status" value="1"/>
</dbReference>
<dbReference type="SUPFAM" id="SSF46785">
    <property type="entry name" value="Winged helix' DNA-binding domain"/>
    <property type="match status" value="2"/>
</dbReference>
<dbReference type="Pfam" id="PF09107">
    <property type="entry name" value="WHD_3rd_SelB"/>
    <property type="match status" value="1"/>
</dbReference>
<dbReference type="InterPro" id="IPR027417">
    <property type="entry name" value="P-loop_NTPase"/>
</dbReference>
<organism evidence="10 11">
    <name type="scientific">Marinithermofilum abyssi</name>
    <dbReference type="NCBI Taxonomy" id="1571185"/>
    <lineage>
        <taxon>Bacteria</taxon>
        <taxon>Bacillati</taxon>
        <taxon>Bacillota</taxon>
        <taxon>Bacilli</taxon>
        <taxon>Bacillales</taxon>
        <taxon>Thermoactinomycetaceae</taxon>
        <taxon>Marinithermofilum</taxon>
    </lineage>
</organism>
<evidence type="ECO:0000313" key="10">
    <source>
        <dbReference type="EMBL" id="GGE15007.1"/>
    </source>
</evidence>
<protein>
    <recommendedName>
        <fullName evidence="2">Selenocysteine-specific elongation factor</fullName>
    </recommendedName>
    <alternativeName>
        <fullName evidence="8">SelB translation factor</fullName>
    </alternativeName>
</protein>
<dbReference type="CDD" id="cd04171">
    <property type="entry name" value="SelB"/>
    <property type="match status" value="1"/>
</dbReference>
<dbReference type="SUPFAM" id="SSF52540">
    <property type="entry name" value="P-loop containing nucleoside triphosphate hydrolases"/>
    <property type="match status" value="1"/>
</dbReference>
<dbReference type="NCBIfam" id="TIGR00475">
    <property type="entry name" value="selB"/>
    <property type="match status" value="1"/>
</dbReference>
<dbReference type="InterPro" id="IPR057335">
    <property type="entry name" value="Beta-barrel_SelB"/>
</dbReference>
<dbReference type="InterPro" id="IPR015191">
    <property type="entry name" value="SelB_WHD4"/>
</dbReference>
<evidence type="ECO:0000256" key="8">
    <source>
        <dbReference type="ARBA" id="ARBA00031615"/>
    </source>
</evidence>
<comment type="caution">
    <text evidence="10">The sequence shown here is derived from an EMBL/GenBank/DDBJ whole genome shotgun (WGS) entry which is preliminary data.</text>
</comment>
<keyword evidence="5" id="KW-0648">Protein biosynthesis</keyword>
<evidence type="ECO:0000256" key="2">
    <source>
        <dbReference type="ARBA" id="ARBA00015953"/>
    </source>
</evidence>
<dbReference type="InterPro" id="IPR009001">
    <property type="entry name" value="Transl_elong_EF1A/Init_IF2_C"/>
</dbReference>
<accession>A0A8J2Y948</accession>
<dbReference type="RefSeq" id="WP_188647321.1">
    <property type="nucleotide sequence ID" value="NZ_BMHQ01000004.1"/>
</dbReference>
<dbReference type="InterPro" id="IPR004535">
    <property type="entry name" value="Transl_elong_SelB"/>
</dbReference>
<evidence type="ECO:0000313" key="11">
    <source>
        <dbReference type="Proteomes" id="UP000625210"/>
    </source>
</evidence>
<evidence type="ECO:0000256" key="7">
    <source>
        <dbReference type="ARBA" id="ARBA00025526"/>
    </source>
</evidence>
<dbReference type="SUPFAM" id="SSF50465">
    <property type="entry name" value="EF-Tu/eEF-1alpha/eIF2-gamma C-terminal domain"/>
    <property type="match status" value="1"/>
</dbReference>
<dbReference type="Pfam" id="PF25461">
    <property type="entry name" value="Beta-barrel_SelB"/>
    <property type="match status" value="1"/>
</dbReference>
<keyword evidence="11" id="KW-1185">Reference proteome</keyword>
<keyword evidence="3" id="KW-0963">Cytoplasm</keyword>
<evidence type="ECO:0000256" key="3">
    <source>
        <dbReference type="ARBA" id="ARBA00022490"/>
    </source>
</evidence>
<comment type="subcellular location">
    <subcellularLocation>
        <location evidence="1">Cytoplasm</location>
    </subcellularLocation>
</comment>
<dbReference type="InterPro" id="IPR009000">
    <property type="entry name" value="Transl_B-barrel_sf"/>
</dbReference>
<dbReference type="InterPro" id="IPR000795">
    <property type="entry name" value="T_Tr_GTP-bd_dom"/>
</dbReference>
<dbReference type="InterPro" id="IPR036390">
    <property type="entry name" value="WH_DNA-bd_sf"/>
</dbReference>
<reference evidence="10" key="2">
    <citation type="submission" date="2020-09" db="EMBL/GenBank/DDBJ databases">
        <authorList>
            <person name="Sun Q."/>
            <person name="Zhou Y."/>
        </authorList>
    </citation>
    <scope>NUCLEOTIDE SEQUENCE</scope>
    <source>
        <strain evidence="10">CGMCC 1.15179</strain>
    </source>
</reference>
<keyword evidence="6" id="KW-0342">GTP-binding</keyword>
<dbReference type="SUPFAM" id="SSF50447">
    <property type="entry name" value="Translation proteins"/>
    <property type="match status" value="1"/>
</dbReference>
<dbReference type="PANTHER" id="PTHR43721">
    <property type="entry name" value="ELONGATION FACTOR TU-RELATED"/>
    <property type="match status" value="1"/>
</dbReference>
<dbReference type="GO" id="GO:0003924">
    <property type="term" value="F:GTPase activity"/>
    <property type="evidence" value="ECO:0007669"/>
    <property type="project" value="InterPro"/>
</dbReference>
<dbReference type="PRINTS" id="PR00315">
    <property type="entry name" value="ELONGATNFCT"/>
</dbReference>
<dbReference type="InterPro" id="IPR036388">
    <property type="entry name" value="WH-like_DNA-bd_sf"/>
</dbReference>
<reference evidence="10" key="1">
    <citation type="journal article" date="2014" name="Int. J. Syst. Evol. Microbiol.">
        <title>Complete genome sequence of Corynebacterium casei LMG S-19264T (=DSM 44701T), isolated from a smear-ripened cheese.</title>
        <authorList>
            <consortium name="US DOE Joint Genome Institute (JGI-PGF)"/>
            <person name="Walter F."/>
            <person name="Albersmeier A."/>
            <person name="Kalinowski J."/>
            <person name="Ruckert C."/>
        </authorList>
    </citation>
    <scope>NUCLEOTIDE SEQUENCE</scope>
    <source>
        <strain evidence="10">CGMCC 1.15179</strain>
    </source>
</reference>
<dbReference type="Pfam" id="PF00009">
    <property type="entry name" value="GTP_EFTU"/>
    <property type="match status" value="1"/>
</dbReference>
<dbReference type="CDD" id="cd15491">
    <property type="entry name" value="selB_III"/>
    <property type="match status" value="1"/>
</dbReference>
<dbReference type="Pfam" id="PF09106">
    <property type="entry name" value="WHD_2nd_SelB"/>
    <property type="match status" value="1"/>
</dbReference>
<sequence length="630" mass="70218">MNHFVIGTAGHIDHGKTQLTRSLTGIHTDRLKEERERNISIEPGFAPLTLPSGRQASIVDVPGHERFIRQMVAGVAGIDFVLLVVAADDGVMPQTEEHLHILHLLGIQDGLIVLTKVDRADPDLIDLVEEDIRGTVKHTFLRNAPLVRVSSLTGEGIESLKQKIDERLMHIRPRQSGGFFRMPIDRAFTIKGAGTVVTGTVQSGSAEVGSLLELLPSQQQVKVRQAEVHGQSVHRVTAGQRAALNIKIGEKETLRRGQVLAAPAAWKPSVLLDVRATFLPDAGFLLKHRSLIKLLIGTAEVQGEILLYDRKEWAPGEEVYATLRLQEPVIAARGDRFILRRPTPADTVGGGEVVLPAASKRKIRPESARQIARLWEADLPTRIQDALAEPPLWHNKENLARSLGEDPKNIDQALEQLILSGDAVQLENGYSSRAALDQKAEEIIKWLADIHQRYPMRPGIPRQEWSARFLSGTSAKEAQNLLQYWTRESGLQVEGEYIRLASFEPSLPQDLQTPADVVLQRLLDDGFTPREWEEAASSAGLDSETAEELRQFLIRRQLLYPITDAIAMHHQPFGQAVELITEQIRKLGGITMQQAKEVLPLSRKYLVPLLERMDQEGITRRKGNQRVLAY</sequence>
<evidence type="ECO:0000256" key="6">
    <source>
        <dbReference type="ARBA" id="ARBA00023134"/>
    </source>
</evidence>
<dbReference type="GO" id="GO:0005525">
    <property type="term" value="F:GTP binding"/>
    <property type="evidence" value="ECO:0007669"/>
    <property type="project" value="UniProtKB-KW"/>
</dbReference>
<dbReference type="Gene3D" id="1.10.10.2770">
    <property type="match status" value="1"/>
</dbReference>
<keyword evidence="4" id="KW-0547">Nucleotide-binding</keyword>
<name>A0A8J2Y948_9BACL</name>
<dbReference type="InterPro" id="IPR050055">
    <property type="entry name" value="EF-Tu_GTPase"/>
</dbReference>
<evidence type="ECO:0000256" key="1">
    <source>
        <dbReference type="ARBA" id="ARBA00004496"/>
    </source>
</evidence>
<dbReference type="PROSITE" id="PS51722">
    <property type="entry name" value="G_TR_2"/>
    <property type="match status" value="1"/>
</dbReference>
<dbReference type="AlphaFoldDB" id="A0A8J2Y948"/>
<dbReference type="PANTHER" id="PTHR43721:SF11">
    <property type="entry name" value="SELENOCYSTEINE-SPECIFIC ELONGATION FACTOR"/>
    <property type="match status" value="1"/>
</dbReference>
<dbReference type="EMBL" id="BMHQ01000004">
    <property type="protein sequence ID" value="GGE15007.1"/>
    <property type="molecule type" value="Genomic_DNA"/>
</dbReference>
<dbReference type="CDD" id="cd03696">
    <property type="entry name" value="SelB_II"/>
    <property type="match status" value="1"/>
</dbReference>
<evidence type="ECO:0000259" key="9">
    <source>
        <dbReference type="PROSITE" id="PS51722"/>
    </source>
</evidence>
<dbReference type="Gene3D" id="3.40.50.300">
    <property type="entry name" value="P-loop containing nucleotide triphosphate hydrolases"/>
    <property type="match status" value="1"/>
</dbReference>
<evidence type="ECO:0000256" key="5">
    <source>
        <dbReference type="ARBA" id="ARBA00022917"/>
    </source>
</evidence>
<proteinExistence type="predicted"/>
<dbReference type="GO" id="GO:0003723">
    <property type="term" value="F:RNA binding"/>
    <property type="evidence" value="ECO:0007669"/>
    <property type="project" value="InterPro"/>
</dbReference>
<dbReference type="InterPro" id="IPR004161">
    <property type="entry name" value="EFTu-like_2"/>
</dbReference>
<feature type="domain" description="Tr-type G" evidence="9">
    <location>
        <begin position="1"/>
        <end position="174"/>
    </location>
</feature>
<dbReference type="GO" id="GO:0001514">
    <property type="term" value="P:selenocysteine incorporation"/>
    <property type="evidence" value="ECO:0007669"/>
    <property type="project" value="InterPro"/>
</dbReference>
<dbReference type="InterPro" id="IPR015190">
    <property type="entry name" value="Elong_fac_SelB-wing-hlx_typ-2"/>
</dbReference>
<dbReference type="GO" id="GO:0005737">
    <property type="term" value="C:cytoplasm"/>
    <property type="evidence" value="ECO:0007669"/>
    <property type="project" value="UniProtKB-SubCell"/>
</dbReference>
<gene>
    <name evidence="10" type="ORF">GCM10011571_15660</name>
</gene>
<keyword evidence="10" id="KW-0251">Elongation factor</keyword>
<dbReference type="Gene3D" id="1.10.10.10">
    <property type="entry name" value="Winged helix-like DNA-binding domain superfamily/Winged helix DNA-binding domain"/>
    <property type="match status" value="1"/>
</dbReference>
<evidence type="ECO:0000256" key="4">
    <source>
        <dbReference type="ARBA" id="ARBA00022741"/>
    </source>
</evidence>